<dbReference type="Pfam" id="PF00149">
    <property type="entry name" value="Metallophos"/>
    <property type="match status" value="1"/>
</dbReference>
<evidence type="ECO:0000259" key="5">
    <source>
        <dbReference type="Pfam" id="PF02872"/>
    </source>
</evidence>
<dbReference type="PANTHER" id="PTHR11575">
    <property type="entry name" value="5'-NUCLEOTIDASE-RELATED"/>
    <property type="match status" value="1"/>
</dbReference>
<dbReference type="InterPro" id="IPR006179">
    <property type="entry name" value="5_nucleotidase/apyrase"/>
</dbReference>
<evidence type="ECO:0000256" key="1">
    <source>
        <dbReference type="ARBA" id="ARBA00006654"/>
    </source>
</evidence>
<keyword evidence="3" id="KW-0378">Hydrolase</keyword>
<gene>
    <name evidence="6" type="ORF">ACHAWU_004538</name>
</gene>
<accession>A0ABD3N2U0</accession>
<dbReference type="InterPro" id="IPR004843">
    <property type="entry name" value="Calcineurin-like_PHP"/>
</dbReference>
<feature type="domain" description="Calcineurin-like phosphoesterase" evidence="4">
    <location>
        <begin position="86"/>
        <end position="315"/>
    </location>
</feature>
<comment type="caution">
    <text evidence="6">The sequence shown here is derived from an EMBL/GenBank/DDBJ whole genome shotgun (WGS) entry which is preliminary data.</text>
</comment>
<dbReference type="InterPro" id="IPR036907">
    <property type="entry name" value="5'-Nucleotdase_C_sf"/>
</dbReference>
<evidence type="ECO:0000259" key="4">
    <source>
        <dbReference type="Pfam" id="PF00149"/>
    </source>
</evidence>
<reference evidence="6 7" key="1">
    <citation type="submission" date="2024-10" db="EMBL/GenBank/DDBJ databases">
        <title>Updated reference genomes for cyclostephanoid diatoms.</title>
        <authorList>
            <person name="Roberts W.R."/>
            <person name="Alverson A.J."/>
        </authorList>
    </citation>
    <scope>NUCLEOTIDE SEQUENCE [LARGE SCALE GENOMIC DNA]</scope>
    <source>
        <strain evidence="6 7">AJA232-27</strain>
    </source>
</reference>
<protein>
    <recommendedName>
        <fullName evidence="8">5'-nucleotidase</fullName>
    </recommendedName>
</protein>
<evidence type="ECO:0000256" key="3">
    <source>
        <dbReference type="RuleBase" id="RU362119"/>
    </source>
</evidence>
<dbReference type="InterPro" id="IPR029052">
    <property type="entry name" value="Metallo-depent_PP-like"/>
</dbReference>
<dbReference type="GO" id="GO:0016787">
    <property type="term" value="F:hydrolase activity"/>
    <property type="evidence" value="ECO:0007669"/>
    <property type="project" value="UniProtKB-KW"/>
</dbReference>
<evidence type="ECO:0000313" key="6">
    <source>
        <dbReference type="EMBL" id="KAL3767040.1"/>
    </source>
</evidence>
<dbReference type="Gene3D" id="3.60.21.10">
    <property type="match status" value="1"/>
</dbReference>
<comment type="similarity">
    <text evidence="1 3">Belongs to the 5'-nucleotidase family.</text>
</comment>
<keyword evidence="7" id="KW-1185">Reference proteome</keyword>
<feature type="domain" description="5'-Nucleotidase C-terminal" evidence="5">
    <location>
        <begin position="482"/>
        <end position="656"/>
    </location>
</feature>
<dbReference type="GO" id="GO:0000166">
    <property type="term" value="F:nucleotide binding"/>
    <property type="evidence" value="ECO:0007669"/>
    <property type="project" value="UniProtKB-KW"/>
</dbReference>
<dbReference type="Gene3D" id="3.90.780.10">
    <property type="entry name" value="5'-Nucleotidase, C-terminal domain"/>
    <property type="match status" value="1"/>
</dbReference>
<keyword evidence="2" id="KW-0732">Signal</keyword>
<evidence type="ECO:0000313" key="7">
    <source>
        <dbReference type="Proteomes" id="UP001530293"/>
    </source>
</evidence>
<dbReference type="PRINTS" id="PR01607">
    <property type="entry name" value="APYRASEFAMLY"/>
</dbReference>
<name>A0ABD3N2U0_9STRA</name>
<keyword evidence="3" id="KW-0547">Nucleotide-binding</keyword>
<dbReference type="Pfam" id="PF02872">
    <property type="entry name" value="5_nucleotid_C"/>
    <property type="match status" value="1"/>
</dbReference>
<dbReference type="EMBL" id="JALLBG020000078">
    <property type="protein sequence ID" value="KAL3767040.1"/>
    <property type="molecule type" value="Genomic_DNA"/>
</dbReference>
<dbReference type="AlphaFoldDB" id="A0ABD3N2U0"/>
<dbReference type="InterPro" id="IPR008334">
    <property type="entry name" value="5'-Nucleotdase_C"/>
</dbReference>
<dbReference type="SUPFAM" id="SSF56300">
    <property type="entry name" value="Metallo-dependent phosphatases"/>
    <property type="match status" value="1"/>
</dbReference>
<organism evidence="6 7">
    <name type="scientific">Discostella pseudostelligera</name>
    <dbReference type="NCBI Taxonomy" id="259834"/>
    <lineage>
        <taxon>Eukaryota</taxon>
        <taxon>Sar</taxon>
        <taxon>Stramenopiles</taxon>
        <taxon>Ochrophyta</taxon>
        <taxon>Bacillariophyta</taxon>
        <taxon>Coscinodiscophyceae</taxon>
        <taxon>Thalassiosirophycidae</taxon>
        <taxon>Stephanodiscales</taxon>
        <taxon>Stephanodiscaceae</taxon>
        <taxon>Discostella</taxon>
    </lineage>
</organism>
<dbReference type="SUPFAM" id="SSF55816">
    <property type="entry name" value="5'-nucleotidase (syn. UDP-sugar hydrolase), C-terminal domain"/>
    <property type="match status" value="1"/>
</dbReference>
<sequence length="699" mass="76496">MTAPTQVSTATHQTHRHHRLSFVCVNDVYSFDDVDSSNTPNNPRGGWCRAATLMKQLVRQKKQQGEKIDVAAVTTVGATALDHHDDDHDNKFDETNASSTTVLAVVNGDVLGGSSLLQSRQGSIAIEVMNSIPIDLAVLGNHEFDHGDEILMQRVRESNFVWLGSNVYYPLYSSDGNDEEGDDDNLYKQEKVVRNCYSETKRGNDDIATDHFHHHHYFPGIHGNGKLYTLHGSDIKIGVFGLVTKVTPLISYPSKKVTFDPDILSVARRVTRTLRAQGAQIIVVITHLSEEEDRLLAMDSIAGVDLILGGHEHEPLAIMVHRNQQCDGENVDERNNAAQHETKNDGSPVEENNIAHQEKANQDRNEGGVLVFKCGMNAYWVGSVDLDILSGESGTVTSISTSWSMEAVNSRTAEDVTVSKIVKSHRTEAEASALISNFGESVASTIHLDDVVAIIGEKITHHNTNGHNSNVATTSAILPLDTRMSSVRRREATGGNLIADAMLWMLQTNICDGNNNNDSASLPMLAMINGGFIRGDTLYQPGFAFTVRDVLKELPFPHTMKVLEIEGIYLKKAMLQQLKGSSKGPTGAYPHLSSNASLSYGHGGDSFSSSDSKKDSDGEKFSIHSFTVNGMQVQDEQKYLIAVTTFVANGNEGCTAWLQGKQIENSAWTGVNMSCVLLKYLQCHGAIYPVLEGRVSLHK</sequence>
<evidence type="ECO:0008006" key="8">
    <source>
        <dbReference type="Google" id="ProtNLM"/>
    </source>
</evidence>
<proteinExistence type="inferred from homology"/>
<evidence type="ECO:0000256" key="2">
    <source>
        <dbReference type="ARBA" id="ARBA00022729"/>
    </source>
</evidence>
<dbReference type="PANTHER" id="PTHR11575:SF48">
    <property type="entry name" value="5'-NUCLEOTIDASE"/>
    <property type="match status" value="1"/>
</dbReference>
<dbReference type="Proteomes" id="UP001530293">
    <property type="component" value="Unassembled WGS sequence"/>
</dbReference>